<keyword evidence="1" id="KW-0732">Signal</keyword>
<feature type="domain" description="GLUG" evidence="2">
    <location>
        <begin position="389"/>
        <end position="421"/>
    </location>
</feature>
<reference evidence="4" key="1">
    <citation type="submission" date="2017-02" db="EMBL/GenBank/DDBJ databases">
        <authorList>
            <person name="Varghese N."/>
            <person name="Submissions S."/>
        </authorList>
    </citation>
    <scope>NUCLEOTIDE SEQUENCE [LARGE SCALE GENOMIC DNA]</scope>
    <source>
        <strain evidence="4">ATCC BAA-34</strain>
    </source>
</reference>
<evidence type="ECO:0000313" key="3">
    <source>
        <dbReference type="EMBL" id="SJZ88070.1"/>
    </source>
</evidence>
<feature type="domain" description="GLUG" evidence="2">
    <location>
        <begin position="565"/>
        <end position="588"/>
    </location>
</feature>
<evidence type="ECO:0000313" key="4">
    <source>
        <dbReference type="Proteomes" id="UP000190102"/>
    </source>
</evidence>
<dbReference type="Gene3D" id="2.160.20.110">
    <property type="match status" value="3"/>
</dbReference>
<feature type="chain" id="PRO_5010558141" evidence="1">
    <location>
        <begin position="29"/>
        <end position="934"/>
    </location>
</feature>
<name>A0A1T4P919_9BACT</name>
<dbReference type="RefSeq" id="WP_078790176.1">
    <property type="nucleotide sequence ID" value="NZ_FUWR01000009.1"/>
</dbReference>
<dbReference type="Pfam" id="PF07581">
    <property type="entry name" value="Glug"/>
    <property type="match status" value="5"/>
</dbReference>
<sequence length="934" mass="92165">MKKIPHLKPILLLLLVICLLAPLQPAWADSATVTISTAASSNGSWSGATPDVWTPGASGVSTVAVSEITDRLANSGVIIGSGSSITVATPISWSSSNSLTLNAGTDIAITAAISSSSGALTLAAGTTISATDQISVNIFTLSSGSWSQIGSLPGFSASDFRISGGSFIRALGGDGSSSNPYQITDIYGLQGIGSSGMLVNSYQLANDISASGTATWNSGKGFKPIGDSSHTFTGSLGGQSHTINGLTINRDSEILVGFFGINYGTISNLVLTNAAVTGGDVCVGALVGCNMEGGIISNVSVQGNVIGTVDQVGLLTGGNGDGGMISNVTASGSVSGLSDVGGLVGVNWGVLSNASASVTVTGTYDEVGGLVGENAGSINSSHASGNVTGNKYVGGLVGHNVIGTASDAGRIIDVYATGTVSGVNSVGGLIGTSDANTVISNAYATGNVTGTEGVGGLVGHNDGGSISVSYATGSVTGGSGSNMLGGLVGYNNSGSISASYAIGSVSGDEFAGGLVGWNHGSINTSYATGTVTATLDVAGGLVGENTHGSISNSYATGSVSSNTFVGGLVGANENSATISNSYAIGKVTGNSYTSVGGLAGINTADSSISNSFFNSDPPGQDSAVGGNAGTLTNVVGKTTSELKTASSFSDAGWSISATGGSPAIWRIYEGKTYPLLRSFLTAMSVTANNAAKNYDGTAYNGGNGVQYAPAGYNADRVAGTLSYSGSSQGATAIGSYTITPDGLFSDQLGYDISFISGALNINGYWLTLGISGSGSVNSSNGSGLGYACNTATCSAVPFGSNDTVTLTATGSNSSFSSWSGDYVSISNPGSITMNASKAITATFSAGAATVKIDGDSTSYYSINSALAAPTQDAIIKATAIGFAENVILQNSHTLTLKGGYSDSNFSSQTGYSTINGSLTISSGTLVVDKVVVGP</sequence>
<dbReference type="STRING" id="115783.SAMN02745119_01887"/>
<evidence type="ECO:0000259" key="2">
    <source>
        <dbReference type="Pfam" id="PF07581"/>
    </source>
</evidence>
<feature type="signal peptide" evidence="1">
    <location>
        <begin position="1"/>
        <end position="28"/>
    </location>
</feature>
<gene>
    <name evidence="3" type="ORF">SAMN02745119_01887</name>
</gene>
<protein>
    <submittedName>
        <fullName evidence="3">The GLUG motif-containing protein</fullName>
    </submittedName>
</protein>
<dbReference type="Gene3D" id="3.30.210.10">
    <property type="entry name" value="DNA polymerase, thumb domain"/>
    <property type="match status" value="1"/>
</dbReference>
<feature type="domain" description="GLUG" evidence="2">
    <location>
        <begin position="450"/>
        <end position="476"/>
    </location>
</feature>
<organism evidence="3 4">
    <name type="scientific">Trichlorobacter thiogenes</name>
    <dbReference type="NCBI Taxonomy" id="115783"/>
    <lineage>
        <taxon>Bacteria</taxon>
        <taxon>Pseudomonadati</taxon>
        <taxon>Thermodesulfobacteriota</taxon>
        <taxon>Desulfuromonadia</taxon>
        <taxon>Geobacterales</taxon>
        <taxon>Geobacteraceae</taxon>
        <taxon>Trichlorobacter</taxon>
    </lineage>
</organism>
<keyword evidence="4" id="KW-1185">Reference proteome</keyword>
<dbReference type="AlphaFoldDB" id="A0A1T4P919"/>
<dbReference type="OrthoDB" id="1776524at2"/>
<dbReference type="EMBL" id="FUWR01000009">
    <property type="protein sequence ID" value="SJZ88070.1"/>
    <property type="molecule type" value="Genomic_DNA"/>
</dbReference>
<proteinExistence type="predicted"/>
<dbReference type="InterPro" id="IPR011493">
    <property type="entry name" value="GLUG"/>
</dbReference>
<evidence type="ECO:0000256" key="1">
    <source>
        <dbReference type="SAM" id="SignalP"/>
    </source>
</evidence>
<dbReference type="Proteomes" id="UP000190102">
    <property type="component" value="Unassembled WGS sequence"/>
</dbReference>
<accession>A0A1T4P919</accession>
<feature type="domain" description="GLUG" evidence="2">
    <location>
        <begin position="538"/>
        <end position="560"/>
    </location>
</feature>
<feature type="domain" description="GLUG" evidence="2">
    <location>
        <begin position="592"/>
        <end position="614"/>
    </location>
</feature>
<dbReference type="InterPro" id="IPR037160">
    <property type="entry name" value="DNA_Pol_thumb_sf"/>
</dbReference>